<dbReference type="Proteomes" id="UP001226691">
    <property type="component" value="Unassembled WGS sequence"/>
</dbReference>
<evidence type="ECO:0000313" key="2">
    <source>
        <dbReference type="EMBL" id="MDQ1122360.1"/>
    </source>
</evidence>
<gene>
    <name evidence="2" type="ORF">QE412_000933</name>
</gene>
<dbReference type="EMBL" id="JAUTBF010000001">
    <property type="protein sequence ID" value="MDQ1122360.1"/>
    <property type="molecule type" value="Genomic_DNA"/>
</dbReference>
<evidence type="ECO:0000256" key="1">
    <source>
        <dbReference type="SAM" id="MobiDB-lite"/>
    </source>
</evidence>
<evidence type="ECO:0008006" key="4">
    <source>
        <dbReference type="Google" id="ProtNLM"/>
    </source>
</evidence>
<feature type="compositionally biased region" description="Low complexity" evidence="1">
    <location>
        <begin position="158"/>
        <end position="176"/>
    </location>
</feature>
<feature type="region of interest" description="Disordered" evidence="1">
    <location>
        <begin position="121"/>
        <end position="192"/>
    </location>
</feature>
<evidence type="ECO:0000313" key="3">
    <source>
        <dbReference type="Proteomes" id="UP001226691"/>
    </source>
</evidence>
<reference evidence="2 3" key="1">
    <citation type="submission" date="2023-07" db="EMBL/GenBank/DDBJ databases">
        <title>Functional and genomic diversity of the sorghum phyllosphere microbiome.</title>
        <authorList>
            <person name="Shade A."/>
        </authorList>
    </citation>
    <scope>NUCLEOTIDE SEQUENCE [LARGE SCALE GENOMIC DNA]</scope>
    <source>
        <strain evidence="2 3">SORGH_AS_1207</strain>
    </source>
</reference>
<proteinExistence type="predicted"/>
<accession>A0ABU0TRR7</accession>
<comment type="caution">
    <text evidence="2">The sequence shown here is derived from an EMBL/GenBank/DDBJ whole genome shotgun (WGS) entry which is preliminary data.</text>
</comment>
<keyword evidence="3" id="KW-1185">Reference proteome</keyword>
<organism evidence="2 3">
    <name type="scientific">Microbacterium trichothecenolyticum</name>
    <name type="common">Aureobacterium trichothecenolyticum</name>
    <dbReference type="NCBI Taxonomy" id="69370"/>
    <lineage>
        <taxon>Bacteria</taxon>
        <taxon>Bacillati</taxon>
        <taxon>Actinomycetota</taxon>
        <taxon>Actinomycetes</taxon>
        <taxon>Micrococcales</taxon>
        <taxon>Microbacteriaceae</taxon>
        <taxon>Microbacterium</taxon>
    </lineage>
</organism>
<sequence>MDLPTPFADRLSPTLRVCDAVPWPSDDELDAEAAWAHEMSSGAPLSTVASDPDALLECLDMIAAERHRLAAEEGRLIATVLHDAAVDPTPWVGPDPTLDLAWHDPRARTVAAVRRDRIDLPQPRSPCACASPNRPSARVPPVSRCSTPARPKRPPGSCPRSSPSPLAPCASASTPSRSRRAIGARRVTAGYG</sequence>
<protein>
    <recommendedName>
        <fullName evidence="4">DUF222 domain-containing protein</fullName>
    </recommendedName>
</protein>
<name>A0ABU0TRR7_MICTR</name>